<accession>A0ABP1P944</accession>
<feature type="compositionally biased region" description="Basic and acidic residues" evidence="1">
    <location>
        <begin position="627"/>
        <end position="651"/>
    </location>
</feature>
<evidence type="ECO:0000313" key="3">
    <source>
        <dbReference type="EMBL" id="CAL7949737.1"/>
    </source>
</evidence>
<evidence type="ECO:0000259" key="2">
    <source>
        <dbReference type="SMART" id="SM00394"/>
    </source>
</evidence>
<feature type="compositionally biased region" description="Basic and acidic residues" evidence="1">
    <location>
        <begin position="876"/>
        <end position="907"/>
    </location>
</feature>
<comment type="caution">
    <text evidence="3">The sequence shown here is derived from an EMBL/GenBank/DDBJ whole genome shotgun (WGS) entry which is preliminary data.</text>
</comment>
<dbReference type="InterPro" id="IPR047579">
    <property type="entry name" value="DD_CABYR_SP17"/>
</dbReference>
<dbReference type="SMART" id="SM00394">
    <property type="entry name" value="RIIa"/>
    <property type="match status" value="1"/>
</dbReference>
<evidence type="ECO:0000313" key="4">
    <source>
        <dbReference type="Proteomes" id="UP001642520"/>
    </source>
</evidence>
<feature type="compositionally biased region" description="Basic and acidic residues" evidence="1">
    <location>
        <begin position="315"/>
        <end position="325"/>
    </location>
</feature>
<feature type="region of interest" description="Disordered" evidence="1">
    <location>
        <begin position="614"/>
        <end position="676"/>
    </location>
</feature>
<organism evidence="3 4">
    <name type="scientific">Xylocopa violacea</name>
    <name type="common">Violet carpenter bee</name>
    <name type="synonym">Apis violacea</name>
    <dbReference type="NCBI Taxonomy" id="135666"/>
    <lineage>
        <taxon>Eukaryota</taxon>
        <taxon>Metazoa</taxon>
        <taxon>Ecdysozoa</taxon>
        <taxon>Arthropoda</taxon>
        <taxon>Hexapoda</taxon>
        <taxon>Insecta</taxon>
        <taxon>Pterygota</taxon>
        <taxon>Neoptera</taxon>
        <taxon>Endopterygota</taxon>
        <taxon>Hymenoptera</taxon>
        <taxon>Apocrita</taxon>
        <taxon>Aculeata</taxon>
        <taxon>Apoidea</taxon>
        <taxon>Anthophila</taxon>
        <taxon>Apidae</taxon>
        <taxon>Xylocopa</taxon>
        <taxon>Xylocopa</taxon>
    </lineage>
</organism>
<feature type="region of interest" description="Disordered" evidence="1">
    <location>
        <begin position="194"/>
        <end position="225"/>
    </location>
</feature>
<feature type="compositionally biased region" description="Basic and acidic residues" evidence="1">
    <location>
        <begin position="1288"/>
        <end position="1300"/>
    </location>
</feature>
<dbReference type="CDD" id="cd12100">
    <property type="entry name" value="DD_CABYR_SP17"/>
    <property type="match status" value="1"/>
</dbReference>
<feature type="compositionally biased region" description="Basic and acidic residues" evidence="1">
    <location>
        <begin position="1100"/>
        <end position="1115"/>
    </location>
</feature>
<proteinExistence type="predicted"/>
<dbReference type="EMBL" id="CAXAJV020001300">
    <property type="protein sequence ID" value="CAL7949737.1"/>
    <property type="molecule type" value="Genomic_DNA"/>
</dbReference>
<feature type="compositionally biased region" description="Basic and acidic residues" evidence="1">
    <location>
        <begin position="213"/>
        <end position="225"/>
    </location>
</feature>
<dbReference type="Proteomes" id="UP001642520">
    <property type="component" value="Unassembled WGS sequence"/>
</dbReference>
<evidence type="ECO:0000256" key="1">
    <source>
        <dbReference type="SAM" id="MobiDB-lite"/>
    </source>
</evidence>
<reference evidence="3 4" key="1">
    <citation type="submission" date="2024-08" db="EMBL/GenBank/DDBJ databases">
        <authorList>
            <person name="Will J Nash"/>
            <person name="Angela Man"/>
            <person name="Seanna McTaggart"/>
            <person name="Kendall Baker"/>
            <person name="Tom Barker"/>
            <person name="Leah Catchpole"/>
            <person name="Alex Durrant"/>
            <person name="Karim Gharbi"/>
            <person name="Naomi Irish"/>
            <person name="Gemy Kaithakottil"/>
            <person name="Debby Ku"/>
            <person name="Aaliyah Providence"/>
            <person name="Felix Shaw"/>
            <person name="David Swarbreck"/>
            <person name="Chris Watkins"/>
            <person name="Ann M. McCartney"/>
            <person name="Giulio Formenti"/>
            <person name="Alice Mouton"/>
            <person name="Noel Vella"/>
            <person name="Bjorn M von Reumont"/>
            <person name="Adriana Vella"/>
            <person name="Wilfried Haerty"/>
        </authorList>
    </citation>
    <scope>NUCLEOTIDE SEQUENCE [LARGE SCALE GENOMIC DNA]</scope>
</reference>
<feature type="region of interest" description="Disordered" evidence="1">
    <location>
        <begin position="817"/>
        <end position="916"/>
    </location>
</feature>
<gene>
    <name evidence="3" type="ORF">XYLVIOL_LOCUS9563</name>
</gene>
<feature type="region of interest" description="Disordered" evidence="1">
    <location>
        <begin position="973"/>
        <end position="994"/>
    </location>
</feature>
<sequence length="1322" mass="149228">MAGTDYVIASQIPRGLEPAIEGLAREILRQQPQDIYTFAAQHFEGLVKLRDREHTSRIVPKMLDRKSFNESDFILDYTGYTNNSNFNSSKARRDHPRTYKYGNLIDEAMAVKAKRMGLTTSRKTILPKKKGGMTYESGWSINQTMNVLKRHEYRNDAGKLGNTRIDDIEKTIRKTIPDNSEQCSSRFSKKIARGQLNRSLSNGNTRAKSSNHRLGEDRGKFNGKDECDNSYKNVNNLKRQRSADQLERICMQFGDSNGDASIVGRRRSRSLVNNNNDWYELVSAVEKTRRQCAIEGVRPGNREASAAILNLRLEEKNKDESRSNGKGETYTNASNDSVIDATTNDRTISVILPSVVSRQSSDKYTKIYEADEQNSSSNFTLPPISSDTSQPIKDELDVTLPSLSNNTDVIRLNEPKCYYEDVISNDDHTEFRGITDFTSNDSKTDQEECKDETSYLRNNEGEIISLNDTCQEYEESAIELDSNDKTKDLENLEIIQCSLLQEVDAEDVFKDSLNVTPVPVEFSQRPDSLEEQQEEEEQQHQPNELKRKLIEIEAVEKSIENTLITSRRSTPDRILEESHLMIEVAVTDLNSEKSNKEIPITDQKEEIHIDDEQLQIESSECPNRQSDANKKDGNDEIDEEIKAPMEFDNSSHDNSTISIDGNVNNGNSNAEEEGEECLKGTDPTCYILTEGSPCEIPETVTTVIISSKDPDDDVCGLRFDEITDDVDPRLEESTSVWNAETRKGSERESQNETDAFGEYVHPEIFDCPTSVDAQRLLNDMKDADRTNAHQDLGNINEEEDNECSMSIEADVQDVDFDSSRKTSKFSEDKDDVECKEHLTSFDGQEQKDVNIDEETTSVQVLGSEESVENEESTNNESEKDNTGTDSQKELGKETSNDLSLEETRIPHVPELNLDSLGDVTVSSFQRNESVDLESQSGKDNGNITSCDVENISLSSFANSWSIREKSAIDEIPFSEDKLGQTNSKDGTTETKSETEKCSKLELQSDESVNVFVRDNDENDSRHVEEEIARELIENFIRDASAIGENNIEARNENLIEINDSSVATFADQVINTNQTDSPVVIEYPCAKDAQELTLESMDEEYSHREESDNNARNGEEGGMGEIPGVEVKGENEEENRKDEEAEEKEQTEGISFLENLRKNEISNLRHTGEFHDSLPLPFIELPRNVSAVDNYTLETVCETRNNHDCDLQPGISENRKCTSAFNMTPIDTNSSPYTIDLLEECPLLDNKQDWTKLPLNVSRCIIRFEHLRSDETRTNVQTAAPPLAETSLRSDDADDVREPLALDNTPKPIIIEEILDVDEEEK</sequence>
<dbReference type="InterPro" id="IPR003117">
    <property type="entry name" value="cAMP_dep_PK_reg_su_I/II_a/b"/>
</dbReference>
<dbReference type="Gene3D" id="1.20.890.10">
    <property type="entry name" value="cAMP-dependent protein kinase regulatory subunit, dimerization-anchoring domain"/>
    <property type="match status" value="1"/>
</dbReference>
<feature type="compositionally biased region" description="Polar residues" evidence="1">
    <location>
        <begin position="196"/>
        <end position="208"/>
    </location>
</feature>
<feature type="compositionally biased region" description="Basic and acidic residues" evidence="1">
    <location>
        <begin position="817"/>
        <end position="850"/>
    </location>
</feature>
<feature type="region of interest" description="Disordered" evidence="1">
    <location>
        <begin position="522"/>
        <end position="547"/>
    </location>
</feature>
<dbReference type="SUPFAM" id="SSF47391">
    <property type="entry name" value="Dimerization-anchoring domain of cAMP-dependent PK regulatory subunit"/>
    <property type="match status" value="1"/>
</dbReference>
<keyword evidence="4" id="KW-1185">Reference proteome</keyword>
<feature type="compositionally biased region" description="Basic and acidic residues" evidence="1">
    <location>
        <begin position="1127"/>
        <end position="1147"/>
    </location>
</feature>
<feature type="region of interest" description="Disordered" evidence="1">
    <location>
        <begin position="315"/>
        <end position="336"/>
    </location>
</feature>
<feature type="compositionally biased region" description="Polar residues" evidence="1">
    <location>
        <begin position="326"/>
        <end position="336"/>
    </location>
</feature>
<feature type="compositionally biased region" description="Polar residues" evidence="1">
    <location>
        <begin position="615"/>
        <end position="626"/>
    </location>
</feature>
<feature type="domain" description="RIIa" evidence="2">
    <location>
        <begin position="14"/>
        <end position="51"/>
    </location>
</feature>
<name>A0ABP1P944_XYLVO</name>
<dbReference type="Pfam" id="PF02197">
    <property type="entry name" value="RIIa"/>
    <property type="match status" value="1"/>
</dbReference>
<feature type="region of interest" description="Disordered" evidence="1">
    <location>
        <begin position="1097"/>
        <end position="1150"/>
    </location>
</feature>
<protein>
    <recommendedName>
        <fullName evidence="2">RIIa domain-containing protein</fullName>
    </recommendedName>
</protein>
<feature type="region of interest" description="Disordered" evidence="1">
    <location>
        <begin position="1273"/>
        <end position="1301"/>
    </location>
</feature>